<protein>
    <recommendedName>
        <fullName evidence="3">Leucine-rich repeat domain-containing protein</fullName>
    </recommendedName>
</protein>
<organism evidence="1 2">
    <name type="scientific">Namhaeicola litoreus</name>
    <dbReference type="NCBI Taxonomy" id="1052145"/>
    <lineage>
        <taxon>Bacteria</taxon>
        <taxon>Pseudomonadati</taxon>
        <taxon>Bacteroidota</taxon>
        <taxon>Flavobacteriia</taxon>
        <taxon>Flavobacteriales</taxon>
        <taxon>Flavobacteriaceae</taxon>
        <taxon>Namhaeicola</taxon>
    </lineage>
</organism>
<dbReference type="Gene3D" id="3.80.10.10">
    <property type="entry name" value="Ribonuclease Inhibitor"/>
    <property type="match status" value="1"/>
</dbReference>
<dbReference type="InterPro" id="IPR032675">
    <property type="entry name" value="LRR_dom_sf"/>
</dbReference>
<dbReference type="SUPFAM" id="SSF52058">
    <property type="entry name" value="L domain-like"/>
    <property type="match status" value="1"/>
</dbReference>
<comment type="caution">
    <text evidence="1">The sequence shown here is derived from an EMBL/GenBank/DDBJ whole genome shotgun (WGS) entry which is preliminary data.</text>
</comment>
<proteinExistence type="predicted"/>
<evidence type="ECO:0008006" key="3">
    <source>
        <dbReference type="Google" id="ProtNLM"/>
    </source>
</evidence>
<dbReference type="EMBL" id="JBHTMY010000001">
    <property type="protein sequence ID" value="MFD1314227.1"/>
    <property type="molecule type" value="Genomic_DNA"/>
</dbReference>
<sequence>MKKYFYLLTLSIFLVGSCEKEDDPIIDLSAEKQLPKIEVCHYDSDTDTWKTININENALKAHLKHGDYEGQCSDLVNVCHYDKETGTRETISVHENELAGHLDHGDYEGECKEGYTYVPDDPFEKELIRLGYDDVLDNYVLTSNINSVTQLLLGFYYYDENGNWTGISSNIVEDLTGIEDFKSLSHLQTATDKLTYIDLSQNINLKILGLEHYYSVDLKEIDLSKNINLEVLSLLNVPLKSIDLSNNVKLETLGLYQVPIESLDLSNNVNLIQIQLDNTRITELDLSNLFLLKFVGVWDDSYNLLSCIKVSSTVLGTATLTSSAASFSTYCGY</sequence>
<evidence type="ECO:0000313" key="2">
    <source>
        <dbReference type="Proteomes" id="UP001597201"/>
    </source>
</evidence>
<reference evidence="2" key="1">
    <citation type="journal article" date="2019" name="Int. J. Syst. Evol. Microbiol.">
        <title>The Global Catalogue of Microorganisms (GCM) 10K type strain sequencing project: providing services to taxonomists for standard genome sequencing and annotation.</title>
        <authorList>
            <consortium name="The Broad Institute Genomics Platform"/>
            <consortium name="The Broad Institute Genome Sequencing Center for Infectious Disease"/>
            <person name="Wu L."/>
            <person name="Ma J."/>
        </authorList>
    </citation>
    <scope>NUCLEOTIDE SEQUENCE [LARGE SCALE GENOMIC DNA]</scope>
    <source>
        <strain evidence="2">CCUG 61485</strain>
    </source>
</reference>
<dbReference type="RefSeq" id="WP_377175632.1">
    <property type="nucleotide sequence ID" value="NZ_JBHTMY010000001.1"/>
</dbReference>
<accession>A0ABW3XZ21</accession>
<dbReference type="PROSITE" id="PS51257">
    <property type="entry name" value="PROKAR_LIPOPROTEIN"/>
    <property type="match status" value="1"/>
</dbReference>
<gene>
    <name evidence="1" type="ORF">ACFQ39_01240</name>
</gene>
<name>A0ABW3XZ21_9FLAO</name>
<keyword evidence="2" id="KW-1185">Reference proteome</keyword>
<evidence type="ECO:0000313" key="1">
    <source>
        <dbReference type="EMBL" id="MFD1314227.1"/>
    </source>
</evidence>
<dbReference type="Proteomes" id="UP001597201">
    <property type="component" value="Unassembled WGS sequence"/>
</dbReference>